<organism evidence="1 2">
    <name type="scientific">Streptococcus suis</name>
    <dbReference type="NCBI Taxonomy" id="1307"/>
    <lineage>
        <taxon>Bacteria</taxon>
        <taxon>Bacillati</taxon>
        <taxon>Bacillota</taxon>
        <taxon>Bacilli</taxon>
        <taxon>Lactobacillales</taxon>
        <taxon>Streptococcaceae</taxon>
        <taxon>Streptococcus</taxon>
    </lineage>
</organism>
<proteinExistence type="predicted"/>
<reference evidence="1 2" key="1">
    <citation type="submission" date="2016-02" db="EMBL/GenBank/DDBJ databases">
        <authorList>
            <consortium name="Pathogen Informatics"/>
        </authorList>
    </citation>
    <scope>NUCLEOTIDE SEQUENCE [LARGE SCALE GENOMIC DNA]</scope>
    <source>
        <strain evidence="1 2">SS999</strain>
    </source>
</reference>
<sequence length="59" mass="6549">MIRAEIELGGQLEVVLIEAESKSKAIEKIWDTYGYMTYIIGLEEVSDGTIDSIQPADTD</sequence>
<accession>A0A116PFZ9</accession>
<evidence type="ECO:0000313" key="2">
    <source>
        <dbReference type="Proteomes" id="UP000075182"/>
    </source>
</evidence>
<dbReference type="AlphaFoldDB" id="A0A116PFZ9"/>
<gene>
    <name evidence="1" type="ORF">ERS132536_00871</name>
</gene>
<protein>
    <submittedName>
        <fullName evidence="1">Uncharacterized protein</fullName>
    </submittedName>
</protein>
<dbReference type="Proteomes" id="UP000075182">
    <property type="component" value="Unassembled WGS sequence"/>
</dbReference>
<dbReference type="EMBL" id="FIMD01000004">
    <property type="protein sequence ID" value="CYX58949.1"/>
    <property type="molecule type" value="Genomic_DNA"/>
</dbReference>
<name>A0A116PFZ9_STRSU</name>
<dbReference type="RefSeq" id="WP_044675326.1">
    <property type="nucleotide sequence ID" value="NZ_BCCT01000008.1"/>
</dbReference>
<evidence type="ECO:0000313" key="1">
    <source>
        <dbReference type="EMBL" id="CYX58949.1"/>
    </source>
</evidence>